<sequence>MARGDDCKTASRANQACKQFDVTAPFKKPMANPPAIKQEEKKKDYGSWGPIFKDKKNFTEMHLC</sequence>
<protein>
    <submittedName>
        <fullName evidence="2">Uncharacterized protein</fullName>
    </submittedName>
</protein>
<feature type="region of interest" description="Disordered" evidence="1">
    <location>
        <begin position="27"/>
        <end position="48"/>
    </location>
</feature>
<dbReference type="Proteomes" id="UP000053268">
    <property type="component" value="Unassembled WGS sequence"/>
</dbReference>
<name>A0A194PSC4_PAPXU</name>
<reference evidence="2 3" key="1">
    <citation type="journal article" date="2015" name="Nat. Commun.">
        <title>Outbred genome sequencing and CRISPR/Cas9 gene editing in butterflies.</title>
        <authorList>
            <person name="Li X."/>
            <person name="Fan D."/>
            <person name="Zhang W."/>
            <person name="Liu G."/>
            <person name="Zhang L."/>
            <person name="Zhao L."/>
            <person name="Fang X."/>
            <person name="Chen L."/>
            <person name="Dong Y."/>
            <person name="Chen Y."/>
            <person name="Ding Y."/>
            <person name="Zhao R."/>
            <person name="Feng M."/>
            <person name="Zhu Y."/>
            <person name="Feng Y."/>
            <person name="Jiang X."/>
            <person name="Zhu D."/>
            <person name="Xiang H."/>
            <person name="Feng X."/>
            <person name="Li S."/>
            <person name="Wang J."/>
            <person name="Zhang G."/>
            <person name="Kronforst M.R."/>
            <person name="Wang W."/>
        </authorList>
    </citation>
    <scope>NUCLEOTIDE SEQUENCE [LARGE SCALE GENOMIC DNA]</scope>
    <source>
        <strain evidence="2">Ya'a_city_454_Px</strain>
        <tissue evidence="2">Whole body</tissue>
    </source>
</reference>
<dbReference type="AlphaFoldDB" id="A0A194PSC4"/>
<accession>A0A194PSC4</accession>
<evidence type="ECO:0000313" key="3">
    <source>
        <dbReference type="Proteomes" id="UP000053268"/>
    </source>
</evidence>
<keyword evidence="3" id="KW-1185">Reference proteome</keyword>
<evidence type="ECO:0000256" key="1">
    <source>
        <dbReference type="SAM" id="MobiDB-lite"/>
    </source>
</evidence>
<gene>
    <name evidence="2" type="ORF">RR46_11581</name>
</gene>
<organism evidence="2 3">
    <name type="scientific">Papilio xuthus</name>
    <name type="common">Asian swallowtail butterfly</name>
    <dbReference type="NCBI Taxonomy" id="66420"/>
    <lineage>
        <taxon>Eukaryota</taxon>
        <taxon>Metazoa</taxon>
        <taxon>Ecdysozoa</taxon>
        <taxon>Arthropoda</taxon>
        <taxon>Hexapoda</taxon>
        <taxon>Insecta</taxon>
        <taxon>Pterygota</taxon>
        <taxon>Neoptera</taxon>
        <taxon>Endopterygota</taxon>
        <taxon>Lepidoptera</taxon>
        <taxon>Glossata</taxon>
        <taxon>Ditrysia</taxon>
        <taxon>Papilionoidea</taxon>
        <taxon>Papilionidae</taxon>
        <taxon>Papilioninae</taxon>
        <taxon>Papilio</taxon>
    </lineage>
</organism>
<dbReference type="EMBL" id="KQ459595">
    <property type="protein sequence ID" value="KPI95868.1"/>
    <property type="molecule type" value="Genomic_DNA"/>
</dbReference>
<evidence type="ECO:0000313" key="2">
    <source>
        <dbReference type="EMBL" id="KPI95868.1"/>
    </source>
</evidence>
<proteinExistence type="predicted"/>